<sequence>MKRRRRLSGTTIQYLEGLLFISPWLIGFMIFMAFPLGYSLYMSFHNVEILATGIKTSFEGWNHYKFILFTSGGILYNDLIPFLIQSLMMLPVIIVFSLMIAIVLNQRFVGRGFFRGVFFLPVIFASGQLVQEFLSQGEGKLNFLDQYNISGIIAENLPKTLATPIVAIMDSFVLVLWYSGVQILIFLAGRQTISGSVYEAARIDGANPWEVFWKITLPAMTPFIMLNLIYTVVDLFTFPTNPILTKVNTSNYGQSSALAWIYFTIIFLLLGLIFFVFKRVTSSRKTSA</sequence>
<feature type="transmembrane region" description="Helical" evidence="7">
    <location>
        <begin position="211"/>
        <end position="237"/>
    </location>
</feature>
<dbReference type="EMBL" id="JACSQL010000001">
    <property type="protein sequence ID" value="MBD7967010.1"/>
    <property type="molecule type" value="Genomic_DNA"/>
</dbReference>
<dbReference type="CDD" id="cd06261">
    <property type="entry name" value="TM_PBP2"/>
    <property type="match status" value="1"/>
</dbReference>
<dbReference type="PANTHER" id="PTHR43227">
    <property type="entry name" value="BLL4140 PROTEIN"/>
    <property type="match status" value="1"/>
</dbReference>
<keyword evidence="6 7" id="KW-0472">Membrane</keyword>
<evidence type="ECO:0000259" key="8">
    <source>
        <dbReference type="PROSITE" id="PS50928"/>
    </source>
</evidence>
<comment type="similarity">
    <text evidence="7">Belongs to the binding-protein-dependent transport system permease family.</text>
</comment>
<dbReference type="SUPFAM" id="SSF161098">
    <property type="entry name" value="MetI-like"/>
    <property type="match status" value="1"/>
</dbReference>
<dbReference type="PROSITE" id="PS50928">
    <property type="entry name" value="ABC_TM1"/>
    <property type="match status" value="1"/>
</dbReference>
<evidence type="ECO:0000256" key="2">
    <source>
        <dbReference type="ARBA" id="ARBA00022448"/>
    </source>
</evidence>
<reference evidence="9 10" key="1">
    <citation type="submission" date="2020-08" db="EMBL/GenBank/DDBJ databases">
        <title>A Genomic Blueprint of the Chicken Gut Microbiome.</title>
        <authorList>
            <person name="Gilroy R."/>
            <person name="Ravi A."/>
            <person name="Getino M."/>
            <person name="Pursley I."/>
            <person name="Horton D.L."/>
            <person name="Alikhan N.-F."/>
            <person name="Baker D."/>
            <person name="Gharbi K."/>
            <person name="Hall N."/>
            <person name="Watson M."/>
            <person name="Adriaenssens E.M."/>
            <person name="Foster-Nyarko E."/>
            <person name="Jarju S."/>
            <person name="Secka A."/>
            <person name="Antonio M."/>
            <person name="Oren A."/>
            <person name="Chaudhuri R."/>
            <person name="La Ragione R.M."/>
            <person name="Hildebrand F."/>
            <person name="Pallen M.J."/>
        </authorList>
    </citation>
    <scope>NUCLEOTIDE SEQUENCE [LARGE SCALE GENOMIC DNA]</scope>
    <source>
        <strain evidence="9 10">Sa2BVA9</strain>
    </source>
</reference>
<dbReference type="RefSeq" id="WP_191798011.1">
    <property type="nucleotide sequence ID" value="NZ_JACSQL010000001.1"/>
</dbReference>
<keyword evidence="5 7" id="KW-1133">Transmembrane helix</keyword>
<feature type="transmembrane region" description="Helical" evidence="7">
    <location>
        <begin position="165"/>
        <end position="190"/>
    </location>
</feature>
<evidence type="ECO:0000313" key="10">
    <source>
        <dbReference type="Proteomes" id="UP000608071"/>
    </source>
</evidence>
<organism evidence="9 10">
    <name type="scientific">Paenibacillus gallinarum</name>
    <dbReference type="NCBI Taxonomy" id="2762232"/>
    <lineage>
        <taxon>Bacteria</taxon>
        <taxon>Bacillati</taxon>
        <taxon>Bacillota</taxon>
        <taxon>Bacilli</taxon>
        <taxon>Bacillales</taxon>
        <taxon>Paenibacillaceae</taxon>
        <taxon>Paenibacillus</taxon>
    </lineage>
</organism>
<evidence type="ECO:0000256" key="5">
    <source>
        <dbReference type="ARBA" id="ARBA00022989"/>
    </source>
</evidence>
<feature type="domain" description="ABC transmembrane type-1" evidence="8">
    <location>
        <begin position="79"/>
        <end position="278"/>
    </location>
</feature>
<feature type="transmembrane region" description="Helical" evidence="7">
    <location>
        <begin position="12"/>
        <end position="34"/>
    </location>
</feature>
<evidence type="ECO:0000256" key="6">
    <source>
        <dbReference type="ARBA" id="ARBA00023136"/>
    </source>
</evidence>
<evidence type="ECO:0000256" key="1">
    <source>
        <dbReference type="ARBA" id="ARBA00004651"/>
    </source>
</evidence>
<dbReference type="InterPro" id="IPR050809">
    <property type="entry name" value="UgpAE/MalFG_permease"/>
</dbReference>
<evidence type="ECO:0000256" key="7">
    <source>
        <dbReference type="RuleBase" id="RU363032"/>
    </source>
</evidence>
<dbReference type="InterPro" id="IPR000515">
    <property type="entry name" value="MetI-like"/>
</dbReference>
<proteinExistence type="inferred from homology"/>
<protein>
    <submittedName>
        <fullName evidence="9">Sugar ABC transporter permease</fullName>
    </submittedName>
</protein>
<comment type="subcellular location">
    <subcellularLocation>
        <location evidence="1 7">Cell membrane</location>
        <topology evidence="1 7">Multi-pass membrane protein</topology>
    </subcellularLocation>
</comment>
<evidence type="ECO:0000256" key="4">
    <source>
        <dbReference type="ARBA" id="ARBA00022692"/>
    </source>
</evidence>
<keyword evidence="2 7" id="KW-0813">Transport</keyword>
<accession>A0ABR8SU60</accession>
<dbReference type="InterPro" id="IPR035906">
    <property type="entry name" value="MetI-like_sf"/>
</dbReference>
<keyword evidence="10" id="KW-1185">Reference proteome</keyword>
<feature type="transmembrane region" description="Helical" evidence="7">
    <location>
        <begin position="116"/>
        <end position="134"/>
    </location>
</feature>
<dbReference type="Gene3D" id="1.10.3720.10">
    <property type="entry name" value="MetI-like"/>
    <property type="match status" value="1"/>
</dbReference>
<keyword evidence="3" id="KW-1003">Cell membrane</keyword>
<evidence type="ECO:0000256" key="3">
    <source>
        <dbReference type="ARBA" id="ARBA00022475"/>
    </source>
</evidence>
<dbReference type="PANTHER" id="PTHR43227:SF3">
    <property type="entry name" value="BINDING-PROTEIN-DEPENDENT TRANSPORT SYSTEMS INNER MEMBRANE COMPONENT"/>
    <property type="match status" value="1"/>
</dbReference>
<keyword evidence="4 7" id="KW-0812">Transmembrane</keyword>
<dbReference type="Proteomes" id="UP000608071">
    <property type="component" value="Unassembled WGS sequence"/>
</dbReference>
<gene>
    <name evidence="9" type="ORF">H9647_02945</name>
</gene>
<evidence type="ECO:0000313" key="9">
    <source>
        <dbReference type="EMBL" id="MBD7967010.1"/>
    </source>
</evidence>
<name>A0ABR8SU60_9BACL</name>
<dbReference type="Pfam" id="PF00528">
    <property type="entry name" value="BPD_transp_1"/>
    <property type="match status" value="1"/>
</dbReference>
<feature type="transmembrane region" description="Helical" evidence="7">
    <location>
        <begin position="257"/>
        <end position="277"/>
    </location>
</feature>
<feature type="transmembrane region" description="Helical" evidence="7">
    <location>
        <begin position="79"/>
        <end position="104"/>
    </location>
</feature>
<comment type="caution">
    <text evidence="9">The sequence shown here is derived from an EMBL/GenBank/DDBJ whole genome shotgun (WGS) entry which is preliminary data.</text>
</comment>